<reference evidence="1" key="1">
    <citation type="journal article" date="2024" name="Appl Microbiol">
        <title>Effect of kuratsuki Bacillus and Priestia on Taste of Sake.</title>
        <authorList>
            <person name="Kobayashi K."/>
            <person name="Nishida H."/>
        </authorList>
    </citation>
    <scope>NUCLEOTIDE SEQUENCE</scope>
    <source>
        <strain evidence="1">B-12</strain>
    </source>
</reference>
<name>A0AAX6BKG7_PRIMG</name>
<proteinExistence type="predicted"/>
<sequence length="56" mass="6797">MKNIRKLKRNEVEFLKKYFKKTRVDVKNIYTESNMQTKKFIVKNIIDGKHGLTAFY</sequence>
<dbReference type="AlphaFoldDB" id="A0AAX6BKG7"/>
<organism evidence="1 2">
    <name type="scientific">Priestia megaterium</name>
    <name type="common">Bacillus megaterium</name>
    <dbReference type="NCBI Taxonomy" id="1404"/>
    <lineage>
        <taxon>Bacteria</taxon>
        <taxon>Bacillati</taxon>
        <taxon>Bacillota</taxon>
        <taxon>Bacilli</taxon>
        <taxon>Bacillales</taxon>
        <taxon>Bacillaceae</taxon>
        <taxon>Priestia</taxon>
    </lineage>
</organism>
<gene>
    <name evidence="1" type="ORF">ShirakiTB12_26670</name>
</gene>
<evidence type="ECO:0000313" key="1">
    <source>
        <dbReference type="EMBL" id="GMG74199.1"/>
    </source>
</evidence>
<dbReference type="Proteomes" id="UP001165240">
    <property type="component" value="Unassembled WGS sequence"/>
</dbReference>
<accession>A0AAX6BKG7</accession>
<dbReference type="EMBL" id="BSYK01000001">
    <property type="protein sequence ID" value="GMG74199.1"/>
    <property type="molecule type" value="Genomic_DNA"/>
</dbReference>
<protein>
    <submittedName>
        <fullName evidence="1">Uncharacterized protein</fullName>
    </submittedName>
</protein>
<comment type="caution">
    <text evidence="1">The sequence shown here is derived from an EMBL/GenBank/DDBJ whole genome shotgun (WGS) entry which is preliminary data.</text>
</comment>
<evidence type="ECO:0000313" key="2">
    <source>
        <dbReference type="Proteomes" id="UP001165240"/>
    </source>
</evidence>